<sequence>MVIKVYCSESEKNQIEKNAKAAGCSVSKYLKKQAFTDIHSRAMFVELISCMVSLIETDRLSSSVGDRLFEIAQDVLDGAPLNDSRERLSQVCKFDNQSHQGEQPH</sequence>
<dbReference type="Pfam" id="PF21983">
    <property type="entry name" value="NikA-like"/>
    <property type="match status" value="1"/>
</dbReference>
<dbReference type="EMBL" id="LJZR01000053">
    <property type="protein sequence ID" value="KPQ32548.1"/>
    <property type="molecule type" value="Genomic_DNA"/>
</dbReference>
<comment type="caution">
    <text evidence="1">The sequence shown here is derived from an EMBL/GenBank/DDBJ whole genome shotgun (WGS) entry which is preliminary data.</text>
</comment>
<evidence type="ECO:0000313" key="1">
    <source>
        <dbReference type="EMBL" id="KPQ32548.1"/>
    </source>
</evidence>
<dbReference type="STRING" id="1666911.HLUCCA11_21245"/>
<gene>
    <name evidence="1" type="ORF">HLUCCA11_21245</name>
</gene>
<reference evidence="1 2" key="1">
    <citation type="submission" date="2015-09" db="EMBL/GenBank/DDBJ databases">
        <title>Identification and resolution of microdiversity through metagenomic sequencing of parallel consortia.</title>
        <authorList>
            <person name="Nelson W.C."/>
            <person name="Romine M.F."/>
            <person name="Lindemann S.R."/>
        </authorList>
    </citation>
    <scope>NUCLEOTIDE SEQUENCE [LARGE SCALE GENOMIC DNA]</scope>
    <source>
        <strain evidence="1">Ana</strain>
    </source>
</reference>
<name>A0A0P8D8W8_9CYAN</name>
<accession>A0A0P8D8W8</accession>
<dbReference type="InterPro" id="IPR053842">
    <property type="entry name" value="NikA-like"/>
</dbReference>
<proteinExistence type="predicted"/>
<dbReference type="Proteomes" id="UP000050465">
    <property type="component" value="Unassembled WGS sequence"/>
</dbReference>
<protein>
    <submittedName>
        <fullName evidence="1">Uncharacterized protein</fullName>
    </submittedName>
</protein>
<dbReference type="AlphaFoldDB" id="A0A0P8D8W8"/>
<evidence type="ECO:0000313" key="2">
    <source>
        <dbReference type="Proteomes" id="UP000050465"/>
    </source>
</evidence>
<organism evidence="1 2">
    <name type="scientific">Phormidesmis priestleyi Ana</name>
    <dbReference type="NCBI Taxonomy" id="1666911"/>
    <lineage>
        <taxon>Bacteria</taxon>
        <taxon>Bacillati</taxon>
        <taxon>Cyanobacteriota</taxon>
        <taxon>Cyanophyceae</taxon>
        <taxon>Leptolyngbyales</taxon>
        <taxon>Leptolyngbyaceae</taxon>
        <taxon>Phormidesmis</taxon>
    </lineage>
</organism>